<dbReference type="AlphaFoldDB" id="A0A179IJV4"/>
<dbReference type="OMA" id="YWQSNIN"/>
<keyword evidence="2" id="KW-1185">Reference proteome</keyword>
<name>A0A179IJV4_CORDF</name>
<evidence type="ECO:0000313" key="1">
    <source>
        <dbReference type="EMBL" id="OAR02172.1"/>
    </source>
</evidence>
<accession>A0A179IJV4</accession>
<protein>
    <submittedName>
        <fullName evidence="1">Uncharacterized protein</fullName>
    </submittedName>
</protein>
<proteinExistence type="predicted"/>
<dbReference type="OrthoDB" id="4864180at2759"/>
<comment type="caution">
    <text evidence="1">The sequence shown here is derived from an EMBL/GenBank/DDBJ whole genome shotgun (WGS) entry which is preliminary data.</text>
</comment>
<dbReference type="EMBL" id="LUKN01000800">
    <property type="protein sequence ID" value="OAR02172.1"/>
    <property type="molecule type" value="Genomic_DNA"/>
</dbReference>
<evidence type="ECO:0000313" key="2">
    <source>
        <dbReference type="Proteomes" id="UP000243081"/>
    </source>
</evidence>
<reference evidence="1 2" key="1">
    <citation type="submission" date="2016-03" db="EMBL/GenBank/DDBJ databases">
        <title>Fine-scale spatial genetic structure of a fungal parasite of coffee scale insects.</title>
        <authorList>
            <person name="Jackson D."/>
            <person name="Zemenick K.A."/>
            <person name="Malloure B."/>
            <person name="Quandt C.A."/>
            <person name="James T.Y."/>
        </authorList>
    </citation>
    <scope>NUCLEOTIDE SEQUENCE [LARGE SCALE GENOMIC DNA]</scope>
    <source>
        <strain evidence="1 2">UM487</strain>
    </source>
</reference>
<sequence length="113" mass="13312">MSGKVAPERMDALRRGSKLRQRLQVEVEEATQSVHSAEDNIQHHYHQLSYIQAYEPDPVKRHREMAYWQSNINRLQAQMTTLQHRLSVAVQDLQDFEEATAELSERSRRDEQP</sequence>
<gene>
    <name evidence="1" type="ORF">LLEC1_03497</name>
</gene>
<organism evidence="1 2">
    <name type="scientific">Cordyceps confragosa</name>
    <name type="common">Lecanicillium lecanii</name>
    <dbReference type="NCBI Taxonomy" id="2714763"/>
    <lineage>
        <taxon>Eukaryota</taxon>
        <taxon>Fungi</taxon>
        <taxon>Dikarya</taxon>
        <taxon>Ascomycota</taxon>
        <taxon>Pezizomycotina</taxon>
        <taxon>Sordariomycetes</taxon>
        <taxon>Hypocreomycetidae</taxon>
        <taxon>Hypocreales</taxon>
        <taxon>Cordycipitaceae</taxon>
        <taxon>Akanthomyces</taxon>
    </lineage>
</organism>
<dbReference type="Proteomes" id="UP000243081">
    <property type="component" value="Unassembled WGS sequence"/>
</dbReference>